<dbReference type="PANTHER" id="PTHR32305">
    <property type="match status" value="1"/>
</dbReference>
<dbReference type="InterPro" id="IPR056823">
    <property type="entry name" value="TEN-like_YD-shell"/>
</dbReference>
<evidence type="ECO:0000256" key="1">
    <source>
        <dbReference type="ARBA" id="ARBA00022737"/>
    </source>
</evidence>
<dbReference type="InterPro" id="IPR022385">
    <property type="entry name" value="Rhs_assc_core"/>
</dbReference>
<evidence type="ECO:0000313" key="4">
    <source>
        <dbReference type="Proteomes" id="UP000288892"/>
    </source>
</evidence>
<gene>
    <name evidence="3" type="ORF">VU01_10491</name>
</gene>
<organism evidence="3 4">
    <name type="scientific">Candidatus Electrothrix marina</name>
    <dbReference type="NCBI Taxonomy" id="1859130"/>
    <lineage>
        <taxon>Bacteria</taxon>
        <taxon>Pseudomonadati</taxon>
        <taxon>Thermodesulfobacteriota</taxon>
        <taxon>Desulfobulbia</taxon>
        <taxon>Desulfobulbales</taxon>
        <taxon>Desulfobulbaceae</taxon>
        <taxon>Candidatus Electrothrix</taxon>
    </lineage>
</organism>
<comment type="caution">
    <text evidence="3">The sequence shown here is derived from an EMBL/GenBank/DDBJ whole genome shotgun (WGS) entry which is preliminary data.</text>
</comment>
<dbReference type="PANTHER" id="PTHR32305:SF15">
    <property type="entry name" value="PROTEIN RHSA-RELATED"/>
    <property type="match status" value="1"/>
</dbReference>
<keyword evidence="1" id="KW-0677">Repeat</keyword>
<dbReference type="Pfam" id="PF05593">
    <property type="entry name" value="RHS_repeat"/>
    <property type="match status" value="4"/>
</dbReference>
<protein>
    <submittedName>
        <fullName evidence="3">RHS repeat-associated core domain-containing protein</fullName>
    </submittedName>
</protein>
<dbReference type="NCBIfam" id="TIGR01643">
    <property type="entry name" value="YD_repeat_2x"/>
    <property type="match status" value="3"/>
</dbReference>
<dbReference type="Proteomes" id="UP000288892">
    <property type="component" value="Unassembled WGS sequence"/>
</dbReference>
<dbReference type="NCBIfam" id="TIGR03696">
    <property type="entry name" value="Rhs_assc_core"/>
    <property type="match status" value="1"/>
</dbReference>
<feature type="non-terminal residue" evidence="3">
    <location>
        <position position="1"/>
    </location>
</feature>
<accession>A0A444JG06</accession>
<name>A0A444JG06_9BACT</name>
<dbReference type="InterPro" id="IPR006530">
    <property type="entry name" value="YD"/>
</dbReference>
<dbReference type="EMBL" id="MTKS01000049">
    <property type="protein sequence ID" value="RWX52022.1"/>
    <property type="molecule type" value="Genomic_DNA"/>
</dbReference>
<feature type="domain" description="Teneurin-like YD-shell" evidence="2">
    <location>
        <begin position="314"/>
        <end position="549"/>
    </location>
</feature>
<sequence>LLETLEDQLGNTLEFSYDSEGNLLSEEHHDPGGVLKRSLTYEYDAFNRLRKSINPDGTFILRETDDNGNLTALTDALDRTTEFLYDALNRLTQETRPDTGIALYAWDTSNNPAQTIDPENTITTYTHDDFSGLRNRASQDSGATSYDYDAAGNLTSRIDAEGTTVQYTYDALNRPLTVSFSPPDTAENLTFTYDEAAALHGKGRLTSLTDAGGGISWQYNALGNVTRESRTTDGIAYQTVYAYNDRNEITGITYPTGTQVTVQRYDNGDISGILIDGQTATQNLSYLPFGPEENFVFGNNLLTVDRSYADGYFRISRINAQVLDYQYEYYADGSVKSIDGITEPEITRGRTEYVTVNGNNRLNYVTRPDSSVRSYVHDNSGRITSDGIYTYSYNPLDRLIKVEQGATTLAEYAYDPFGRRVKKTVSGTTTHFHYDLQGRLIAETAGDGTVLRDYIYQNDNLVALKLHGTQAGVYYVISDHLGTPQQIVDATGTVVWKAAFLPFGKAQVLSETITNNIRFPGQYFDAETGLHYNWNRYYDPDTGRYLTPDPIGLTGGLNLFAYVAGDPVNYIDPEGNFAITGMIIAAAVLVATNPDIANAPAVDDETYASNGAAGIATEAVAGGAIGYAGGKIAGKIFSKCASKSGAANRALHEKYVNGLRQQMSKPHTTDSELTGLLDKIYRPNAKVGSGSTADAVRHELATGSPVGGRFHSQKAQDSVRALQRWLNKNPTASSGDRAAAENVIRDMQNALGGN</sequence>
<dbReference type="InterPro" id="IPR031325">
    <property type="entry name" value="RHS_repeat"/>
</dbReference>
<dbReference type="Pfam" id="PF25023">
    <property type="entry name" value="TEN_YD-shell"/>
    <property type="match status" value="1"/>
</dbReference>
<dbReference type="InterPro" id="IPR050708">
    <property type="entry name" value="T6SS_VgrG/RHS"/>
</dbReference>
<evidence type="ECO:0000313" key="3">
    <source>
        <dbReference type="EMBL" id="RWX52022.1"/>
    </source>
</evidence>
<reference evidence="3 4" key="1">
    <citation type="submission" date="2017-01" db="EMBL/GenBank/DDBJ databases">
        <title>The cable genome- insights into the physiology and evolution of filamentous bacteria capable of sulfide oxidation via long distance electron transfer.</title>
        <authorList>
            <person name="Schreiber L."/>
            <person name="Bjerg J.T."/>
            <person name="Boggild A."/>
            <person name="Van De Vossenberg J."/>
            <person name="Meysman F."/>
            <person name="Nielsen L.P."/>
            <person name="Schramm A."/>
            <person name="Kjeldsen K.U."/>
        </authorList>
    </citation>
    <scope>NUCLEOTIDE SEQUENCE [LARGE SCALE GENOMIC DNA]</scope>
    <source>
        <strain evidence="3">A5</strain>
    </source>
</reference>
<dbReference type="Gene3D" id="2.180.10.10">
    <property type="entry name" value="RHS repeat-associated core"/>
    <property type="match status" value="2"/>
</dbReference>
<proteinExistence type="predicted"/>
<dbReference type="AlphaFoldDB" id="A0A444JG06"/>
<evidence type="ECO:0000259" key="2">
    <source>
        <dbReference type="Pfam" id="PF25023"/>
    </source>
</evidence>
<keyword evidence="4" id="KW-1185">Reference proteome</keyword>